<proteinExistence type="predicted"/>
<evidence type="ECO:0000313" key="1">
    <source>
        <dbReference type="EMBL" id="JAO06463.1"/>
    </source>
</evidence>
<sequence length="137" mass="15544">MKPLKCRQLEAGSLEVFDHQSLDRQKAREGSLFDYRPFSLLWLGQKEMISTTLASSLYLADMPLGNTLLPLFVSACVESESQVINTGQAFLLHAKIRSLNTCNILSEMTSFLRHFANSINRPYLRKSREQEFGGETL</sequence>
<gene>
    <name evidence="1" type="primary">PPUP7766</name>
</gene>
<dbReference type="AlphaFoldDB" id="A0A0S7ENA3"/>
<accession>A0A0S7ENA3</accession>
<reference evidence="1" key="1">
    <citation type="submission" date="2014-12" db="EMBL/GenBank/DDBJ databases">
        <title>Parallel Evolution in Life History Adaptation Evident in the Tissue-Specific Poeciliopsis prolifica transcriptome.</title>
        <authorList>
            <person name="Jue N.K."/>
            <person name="Foley R.J."/>
            <person name="Obergfell C."/>
            <person name="Reznick D.N."/>
            <person name="O'Neill R.J."/>
            <person name="O'Neill M.J."/>
        </authorList>
    </citation>
    <scope>NUCLEOTIDE SEQUENCE</scope>
</reference>
<organism evidence="1">
    <name type="scientific">Poeciliopsis prolifica</name>
    <name type="common">blackstripe livebearer</name>
    <dbReference type="NCBI Taxonomy" id="188132"/>
    <lineage>
        <taxon>Eukaryota</taxon>
        <taxon>Metazoa</taxon>
        <taxon>Chordata</taxon>
        <taxon>Craniata</taxon>
        <taxon>Vertebrata</taxon>
        <taxon>Euteleostomi</taxon>
        <taxon>Actinopterygii</taxon>
        <taxon>Neopterygii</taxon>
        <taxon>Teleostei</taxon>
        <taxon>Neoteleostei</taxon>
        <taxon>Acanthomorphata</taxon>
        <taxon>Ovalentaria</taxon>
        <taxon>Atherinomorphae</taxon>
        <taxon>Cyprinodontiformes</taxon>
        <taxon>Poeciliidae</taxon>
        <taxon>Poeciliinae</taxon>
        <taxon>Poeciliopsis</taxon>
    </lineage>
</organism>
<dbReference type="EMBL" id="GBYX01475212">
    <property type="protein sequence ID" value="JAO06463.1"/>
    <property type="molecule type" value="Transcribed_RNA"/>
</dbReference>
<protein>
    <submittedName>
        <fullName evidence="1">PPUP7766</fullName>
    </submittedName>
</protein>
<name>A0A0S7ENA3_9TELE</name>